<keyword evidence="1" id="KW-0067">ATP-binding</keyword>
<protein>
    <submittedName>
        <fullName evidence="1">Helicase</fullName>
    </submittedName>
</protein>
<gene>
    <name evidence="1" type="ORF">SSZBM1_172</name>
</gene>
<name>A0AC61TSU0_9CAUD</name>
<evidence type="ECO:0000313" key="2">
    <source>
        <dbReference type="Proteomes" id="UP000829362"/>
    </source>
</evidence>
<keyword evidence="1" id="KW-0347">Helicase</keyword>
<sequence length="487" mass="56145">MTVITKKNEVYIKVTAEPHVHQELSDHFQFDVPGAKYMPQYHKFKWDGKIRLYSPATGEIYAGLFDYVTEFLTEKGYDYQVEESKFYGSPSDTEPLISPEAVAGFIRSLGLPFKARDYQMRAVYQALKYNRRLLLSPTGSGKSLIIYALLRWHLGLDRNILIIVPTTSLVEQLYKDFQDYGWAAQHYVHKIMGGREKYSDAPVVISTWQSIYKEPRAFFKRFDVIIGDEAHLYKAKSLSGILTKCHDAKYRIGLTGTLDGMQTHQLVLEGLFGRCEKVTKTVELMKQGHLTPLKVNILLLKHGYVPFDDYQQEMDYIVTHPKRNNLITNLACDLKGNTLILFNYIEKHGDPLWELLNNKIKGDRKIFFIHGGIDAMEREEARSICEREKNAIILASYGTFSTGINIKNLHNVIFASPSKSRVRNLQSIGRVLRKGDNKAQAVLYDIADHCARGSRSNYTLRHLAERIKIYEEEKFNYEIKEIKLKHD</sequence>
<keyword evidence="1" id="KW-0547">Nucleotide-binding</keyword>
<dbReference type="Proteomes" id="UP000829362">
    <property type="component" value="Segment"/>
</dbReference>
<evidence type="ECO:0000313" key="1">
    <source>
        <dbReference type="EMBL" id="UNH61289.1"/>
    </source>
</evidence>
<organism evidence="1 2">
    <name type="scientific">Synechococcus phage S-SZBM1</name>
    <dbReference type="NCBI Taxonomy" id="2926475"/>
    <lineage>
        <taxon>Viruses</taxon>
        <taxon>Duplodnaviria</taxon>
        <taxon>Heunggongvirae</taxon>
        <taxon>Uroviricota</taxon>
        <taxon>Caudoviricetes</taxon>
        <taxon>Pantevenvirales</taxon>
        <taxon>Kyanoviridae</taxon>
        <taxon>Shenzhenivirus</taxon>
        <taxon>Shenzhenivirus sszbm1</taxon>
    </lineage>
</organism>
<keyword evidence="1" id="KW-0378">Hydrolase</keyword>
<keyword evidence="2" id="KW-1185">Reference proteome</keyword>
<dbReference type="EMBL" id="OL473597">
    <property type="protein sequence ID" value="UNH61289.1"/>
    <property type="molecule type" value="Genomic_DNA"/>
</dbReference>
<proteinExistence type="predicted"/>
<accession>A0AC61TSU0</accession>
<reference evidence="1" key="1">
    <citation type="submission" date="2021-11" db="EMBL/GenBank/DDBJ databases">
        <authorList>
            <person name="Rong C."/>
            <person name="Yang Y."/>
            <person name="Li S."/>
            <person name="Zhou K."/>
            <person name="Xu Y."/>
            <person name="Zhang R."/>
            <person name="Zhang Y."/>
        </authorList>
    </citation>
    <scope>NUCLEOTIDE SEQUENCE</scope>
</reference>